<evidence type="ECO:0000313" key="1">
    <source>
        <dbReference type="EMBL" id="PWJ73814.1"/>
    </source>
</evidence>
<reference evidence="1 2" key="1">
    <citation type="submission" date="2018-05" db="EMBL/GenBank/DDBJ databases">
        <authorList>
            <person name="Goeker M."/>
            <person name="Huntemann M."/>
            <person name="Clum A."/>
            <person name="Pillay M."/>
            <person name="Palaniappan K."/>
            <person name="Varghese N."/>
            <person name="Mikhailova N."/>
            <person name="Stamatis D."/>
            <person name="Reddy T."/>
            <person name="Daum C."/>
            <person name="Shapiro N."/>
            <person name="Ivanova N."/>
            <person name="Kyrpides N."/>
            <person name="Woyke T."/>
        </authorList>
    </citation>
    <scope>NUCLEOTIDE SEQUENCE [LARGE SCALE GENOMIC DNA]</scope>
    <source>
        <strain evidence="1 2">DSM 26524</strain>
    </source>
</reference>
<evidence type="ECO:0000313" key="2">
    <source>
        <dbReference type="Proteomes" id="UP000245412"/>
    </source>
</evidence>
<proteinExistence type="predicted"/>
<comment type="caution">
    <text evidence="1">The sequence shown here is derived from an EMBL/GenBank/DDBJ whole genome shotgun (WGS) entry which is preliminary data.</text>
</comment>
<dbReference type="Proteomes" id="UP000245412">
    <property type="component" value="Unassembled WGS sequence"/>
</dbReference>
<gene>
    <name evidence="1" type="ORF">C7383_111150</name>
</gene>
<accession>A0AB73T1S4</accession>
<protein>
    <submittedName>
        <fullName evidence="1">Uncharacterized protein</fullName>
    </submittedName>
</protein>
<name>A0AB73T1S4_9FIRM</name>
<dbReference type="RefSeq" id="WP_109747603.1">
    <property type="nucleotide sequence ID" value="NZ_CABJAT010000006.1"/>
</dbReference>
<dbReference type="AlphaFoldDB" id="A0AB73T1S4"/>
<organism evidence="1 2">
    <name type="scientific">Murimonas intestini</name>
    <dbReference type="NCBI Taxonomy" id="1337051"/>
    <lineage>
        <taxon>Bacteria</taxon>
        <taxon>Bacillati</taxon>
        <taxon>Bacillota</taxon>
        <taxon>Clostridia</taxon>
        <taxon>Lachnospirales</taxon>
        <taxon>Lachnospiraceae</taxon>
        <taxon>Murimonas</taxon>
    </lineage>
</organism>
<dbReference type="EMBL" id="QGGY01000011">
    <property type="protein sequence ID" value="PWJ73814.1"/>
    <property type="molecule type" value="Genomic_DNA"/>
</dbReference>
<keyword evidence="2" id="KW-1185">Reference proteome</keyword>
<sequence length="76" mass="8900">MGFDPRRMLKFHNAWSQFTKNHPKLPKFIKAVSKDAVRPGTVIEVSVTTEEGRNYTANIKLTEKDMELFRKYQEKA</sequence>